<keyword evidence="2 6" id="KW-0813">Transport</keyword>
<evidence type="ECO:0000256" key="1">
    <source>
        <dbReference type="ARBA" id="ARBA00004141"/>
    </source>
</evidence>
<evidence type="ECO:0000256" key="4">
    <source>
        <dbReference type="ARBA" id="ARBA00022989"/>
    </source>
</evidence>
<name>A0A0W1JJ74_DESHA</name>
<keyword evidence="5 6" id="KW-0472">Membrane</keyword>
<feature type="transmembrane region" description="Helical" evidence="6">
    <location>
        <begin position="184"/>
        <end position="204"/>
    </location>
</feature>
<keyword evidence="4 6" id="KW-1133">Transmembrane helix</keyword>
<sequence>MRNESLWTQIMLQLEMRWPDLTTALLQHIELVFISMLIAITIGVPLGILITRVKALEGPVLGIAGILQTIPGLALLGFMIPLFGIGIKTAVAALFLYSLLPIIRNTFTGIKDVDKATIEAAKGMGMTDWQILTKVQLPLALSVMMAGIRTATVINVGTATLAAFIGAGGLGDFIFIGISRNLDALVLIGAFPAALLALLLDWLLGRLEKATTPRGLKV</sequence>
<protein>
    <submittedName>
        <fullName evidence="8">Glycine/betaine ABC transporter</fullName>
    </submittedName>
</protein>
<dbReference type="InterPro" id="IPR000515">
    <property type="entry name" value="MetI-like"/>
</dbReference>
<comment type="subcellular location">
    <subcellularLocation>
        <location evidence="6">Cell membrane</location>
        <topology evidence="6">Multi-pass membrane protein</topology>
    </subcellularLocation>
    <subcellularLocation>
        <location evidence="1">Membrane</location>
        <topology evidence="1">Multi-pass membrane protein</topology>
    </subcellularLocation>
</comment>
<dbReference type="PROSITE" id="PS50928">
    <property type="entry name" value="ABC_TM1"/>
    <property type="match status" value="1"/>
</dbReference>
<feature type="domain" description="ABC transmembrane type-1" evidence="7">
    <location>
        <begin position="25"/>
        <end position="204"/>
    </location>
</feature>
<accession>A0A0W1JJ74</accession>
<dbReference type="Gene3D" id="1.10.3720.10">
    <property type="entry name" value="MetI-like"/>
    <property type="match status" value="1"/>
</dbReference>
<evidence type="ECO:0000256" key="5">
    <source>
        <dbReference type="ARBA" id="ARBA00023136"/>
    </source>
</evidence>
<feature type="transmembrane region" description="Helical" evidence="6">
    <location>
        <begin position="25"/>
        <end position="48"/>
    </location>
</feature>
<evidence type="ECO:0000256" key="2">
    <source>
        <dbReference type="ARBA" id="ARBA00022448"/>
    </source>
</evidence>
<dbReference type="InterPro" id="IPR051204">
    <property type="entry name" value="ABC_transp_perm/SBD"/>
</dbReference>
<evidence type="ECO:0000313" key="8">
    <source>
        <dbReference type="EMBL" id="KTE91087.1"/>
    </source>
</evidence>
<dbReference type="GO" id="GO:0055085">
    <property type="term" value="P:transmembrane transport"/>
    <property type="evidence" value="ECO:0007669"/>
    <property type="project" value="InterPro"/>
</dbReference>
<dbReference type="CDD" id="cd06261">
    <property type="entry name" value="TM_PBP2"/>
    <property type="match status" value="1"/>
</dbReference>
<dbReference type="Pfam" id="PF00528">
    <property type="entry name" value="BPD_transp_1"/>
    <property type="match status" value="1"/>
</dbReference>
<feature type="transmembrane region" description="Helical" evidence="6">
    <location>
        <begin position="60"/>
        <end position="79"/>
    </location>
</feature>
<feature type="transmembrane region" description="Helical" evidence="6">
    <location>
        <begin position="85"/>
        <end position="103"/>
    </location>
</feature>
<reference evidence="8 9" key="1">
    <citation type="submission" date="2015-12" db="EMBL/GenBank/DDBJ databases">
        <title>Draft Genome Sequence of Desulfitobacterium hafniense Strain DH, a Sulfate-reducing Bacterium Isolated from Paddy Soils.</title>
        <authorList>
            <person name="Bao P."/>
            <person name="Zhang X."/>
            <person name="Li G."/>
        </authorList>
    </citation>
    <scope>NUCLEOTIDE SEQUENCE [LARGE SCALE GENOMIC DNA]</scope>
    <source>
        <strain evidence="8 9">DH</strain>
    </source>
</reference>
<comment type="similarity">
    <text evidence="6">Belongs to the binding-protein-dependent transport system permease family.</text>
</comment>
<dbReference type="EMBL" id="LOCK01000028">
    <property type="protein sequence ID" value="KTE91087.1"/>
    <property type="molecule type" value="Genomic_DNA"/>
</dbReference>
<proteinExistence type="inferred from homology"/>
<dbReference type="GO" id="GO:0005886">
    <property type="term" value="C:plasma membrane"/>
    <property type="evidence" value="ECO:0007669"/>
    <property type="project" value="UniProtKB-SubCell"/>
</dbReference>
<dbReference type="Proteomes" id="UP000054623">
    <property type="component" value="Unassembled WGS sequence"/>
</dbReference>
<dbReference type="PANTHER" id="PTHR30177">
    <property type="entry name" value="GLYCINE BETAINE/L-PROLINE TRANSPORT SYSTEM PERMEASE PROTEIN PROW"/>
    <property type="match status" value="1"/>
</dbReference>
<dbReference type="PANTHER" id="PTHR30177:SF4">
    <property type="entry name" value="OSMOPROTECTANT IMPORT PERMEASE PROTEIN OSMW"/>
    <property type="match status" value="1"/>
</dbReference>
<gene>
    <name evidence="8" type="ORF">AT727_05660</name>
</gene>
<dbReference type="AlphaFoldDB" id="A0A0W1JJ74"/>
<dbReference type="InterPro" id="IPR035906">
    <property type="entry name" value="MetI-like_sf"/>
</dbReference>
<evidence type="ECO:0000256" key="3">
    <source>
        <dbReference type="ARBA" id="ARBA00022692"/>
    </source>
</evidence>
<dbReference type="SUPFAM" id="SSF161098">
    <property type="entry name" value="MetI-like"/>
    <property type="match status" value="1"/>
</dbReference>
<feature type="transmembrane region" description="Helical" evidence="6">
    <location>
        <begin position="153"/>
        <end position="178"/>
    </location>
</feature>
<evidence type="ECO:0000259" key="7">
    <source>
        <dbReference type="PROSITE" id="PS50928"/>
    </source>
</evidence>
<keyword evidence="3 6" id="KW-0812">Transmembrane</keyword>
<dbReference type="OrthoDB" id="9801163at2"/>
<evidence type="ECO:0000313" key="9">
    <source>
        <dbReference type="Proteomes" id="UP000054623"/>
    </source>
</evidence>
<dbReference type="GO" id="GO:0031460">
    <property type="term" value="P:glycine betaine transport"/>
    <property type="evidence" value="ECO:0007669"/>
    <property type="project" value="TreeGrafter"/>
</dbReference>
<dbReference type="FunFam" id="1.10.3720.10:FF:000001">
    <property type="entry name" value="Glycine betaine ABC transporter, permease"/>
    <property type="match status" value="1"/>
</dbReference>
<dbReference type="RefSeq" id="WP_058491386.1">
    <property type="nucleotide sequence ID" value="NZ_LOCK01000028.1"/>
</dbReference>
<organism evidence="8 9">
    <name type="scientific">Desulfitobacterium hafniense</name>
    <name type="common">Desulfitobacterium frappieri</name>
    <dbReference type="NCBI Taxonomy" id="49338"/>
    <lineage>
        <taxon>Bacteria</taxon>
        <taxon>Bacillati</taxon>
        <taxon>Bacillota</taxon>
        <taxon>Clostridia</taxon>
        <taxon>Eubacteriales</taxon>
        <taxon>Desulfitobacteriaceae</taxon>
        <taxon>Desulfitobacterium</taxon>
    </lineage>
</organism>
<evidence type="ECO:0000256" key="6">
    <source>
        <dbReference type="RuleBase" id="RU363032"/>
    </source>
</evidence>
<comment type="caution">
    <text evidence="8">The sequence shown here is derived from an EMBL/GenBank/DDBJ whole genome shotgun (WGS) entry which is preliminary data.</text>
</comment>